<organism evidence="2">
    <name type="scientific">Ananas comosus var. bracteatus</name>
    <name type="common">red pineapple</name>
    <dbReference type="NCBI Taxonomy" id="296719"/>
    <lineage>
        <taxon>Eukaryota</taxon>
        <taxon>Viridiplantae</taxon>
        <taxon>Streptophyta</taxon>
        <taxon>Embryophyta</taxon>
        <taxon>Tracheophyta</taxon>
        <taxon>Spermatophyta</taxon>
        <taxon>Magnoliopsida</taxon>
        <taxon>Liliopsida</taxon>
        <taxon>Poales</taxon>
        <taxon>Bromeliaceae</taxon>
        <taxon>Bromelioideae</taxon>
        <taxon>Ananas</taxon>
    </lineage>
</organism>
<evidence type="ECO:0000256" key="1">
    <source>
        <dbReference type="SAM" id="MobiDB-lite"/>
    </source>
</evidence>
<sequence>MARLQADRPRVMRLREDRPRVARLRVTVEVFAEVVGDAAELGGCSAEARRRHGGTQRSSAKGISLEDLFGGCSTELGRARWGFSGGAGRATPQTGGRGAGGFNVGGFGQIGRGWRGFESRTAAVALQADRPRVARLRVEDGELGGVRGHARREVEERRRWRLAVMSELMPSGWNSRHACGKVEERRRRRLVVTSESMPSRRPQRSLGRSPRPCARRLSRSDAPAEASRSDAGMPRSRRP</sequence>
<dbReference type="AlphaFoldDB" id="A0A6V7P551"/>
<accession>A0A6V7P551</accession>
<evidence type="ECO:0000313" key="2">
    <source>
        <dbReference type="EMBL" id="CAD1825969.1"/>
    </source>
</evidence>
<proteinExistence type="predicted"/>
<name>A0A6V7P551_ANACO</name>
<gene>
    <name evidence="2" type="ORF">CB5_LOCUS9180</name>
</gene>
<protein>
    <submittedName>
        <fullName evidence="2">Uncharacterized protein</fullName>
    </submittedName>
</protein>
<reference evidence="2" key="1">
    <citation type="submission" date="2020-07" db="EMBL/GenBank/DDBJ databases">
        <authorList>
            <person name="Lin J."/>
        </authorList>
    </citation>
    <scope>NUCLEOTIDE SEQUENCE</scope>
</reference>
<dbReference type="EMBL" id="LR862145">
    <property type="protein sequence ID" value="CAD1825969.1"/>
    <property type="molecule type" value="Genomic_DNA"/>
</dbReference>
<feature type="region of interest" description="Disordered" evidence="1">
    <location>
        <begin position="191"/>
        <end position="239"/>
    </location>
</feature>